<dbReference type="InterPro" id="IPR003753">
    <property type="entry name" value="Exonuc_VII_L"/>
</dbReference>
<proteinExistence type="inferred from homology"/>
<protein>
    <recommendedName>
        <fullName evidence="5">Exodeoxyribonuclease 7 large subunit</fullName>
        <ecNumber evidence="5">3.1.11.6</ecNumber>
    </recommendedName>
    <alternativeName>
        <fullName evidence="5">Exodeoxyribonuclease VII large subunit</fullName>
        <shortName evidence="5">Exonuclease VII large subunit</shortName>
    </alternativeName>
</protein>
<keyword evidence="10" id="KW-1185">Reference proteome</keyword>
<evidence type="ECO:0000256" key="3">
    <source>
        <dbReference type="ARBA" id="ARBA00022801"/>
    </source>
</evidence>
<dbReference type="NCBIfam" id="TIGR00237">
    <property type="entry name" value="xseA"/>
    <property type="match status" value="1"/>
</dbReference>
<evidence type="ECO:0000256" key="4">
    <source>
        <dbReference type="ARBA" id="ARBA00022839"/>
    </source>
</evidence>
<dbReference type="HAMAP" id="MF_00378">
    <property type="entry name" value="Exonuc_7_L"/>
    <property type="match status" value="1"/>
</dbReference>
<evidence type="ECO:0000256" key="2">
    <source>
        <dbReference type="ARBA" id="ARBA00022722"/>
    </source>
</evidence>
<reference evidence="9 10" key="1">
    <citation type="journal article" date="2014" name="Appl. Environ. Microbiol.">
        <title>Gut symbionts from distinct hosts exhibit genotoxic activity via divergent colibactin biosynthetic pathways.</title>
        <authorList>
            <person name="Engel P."/>
            <person name="Vizcaino M.I."/>
            <person name="Crawford J.M."/>
        </authorList>
    </citation>
    <scope>NUCLEOTIDE SEQUENCE [LARGE SCALE GENOMIC DNA]</scope>
    <source>
        <strain evidence="9 10">PEB0191</strain>
    </source>
</reference>
<dbReference type="Pfam" id="PF13742">
    <property type="entry name" value="tRNA_anti_2"/>
    <property type="match status" value="1"/>
</dbReference>
<feature type="domain" description="OB-fold nucleic acid binding" evidence="8">
    <location>
        <begin position="8"/>
        <end position="100"/>
    </location>
</feature>
<dbReference type="GO" id="GO:0006308">
    <property type="term" value="P:DNA catabolic process"/>
    <property type="evidence" value="ECO:0007669"/>
    <property type="project" value="UniProtKB-UniRule"/>
</dbReference>
<dbReference type="RefSeq" id="WP_039103288.1">
    <property type="nucleotide sequence ID" value="NZ_CP009056.1"/>
</dbReference>
<dbReference type="Proteomes" id="UP000030901">
    <property type="component" value="Chromosome"/>
</dbReference>
<dbReference type="PANTHER" id="PTHR30008:SF0">
    <property type="entry name" value="EXODEOXYRIBONUCLEASE 7 LARGE SUBUNIT"/>
    <property type="match status" value="1"/>
</dbReference>
<sequence>MIGNSAILSVKDLNQMVKDLLTDSIGKIWLIGEISNFSKPASGHWYFKLKDDSAQIQCAMFRNSNLRTGFIPQNGQQVLVSASVTIYEARGEYQLVVDKLQLAGAGLLQQRFEQLKQKLQQEGLFDVIHKQPIPKNIQRVGIVTSSTGAALHDICQILKRRDPNLAIIIYPSLVQGDGAASQIAKMIELANLRQECDVLIVGRGGGSLEDLWPFNEEIVARAIFASQLPIISAVGHEIDFTIADFVADLRAATPSAAAELISRDRQDQIKDLKVLEQHLAMAIDHVLLKKNQCLQNLRHHLQTQHPQVKLVKQQANLLTLHRSVYTAIRHAILEKSQNLQKLRHHLQMQHPQVKLVKQQTHLQALSRSLHTTAEQIVINNRQRLNNLINAHERLSPEHQINLYQHNLQQKQQQLITGLRLQLQKAKNDFAIQASQLNTVSPLATLERGYSITSDQHGKAINSIDNLNIGDTITTNLISGKIISTINTIEKP</sequence>
<dbReference type="KEGG" id="fpp:FPB0191_00139"/>
<keyword evidence="4 5" id="KW-0269">Exonuclease</keyword>
<dbReference type="GO" id="GO:0005737">
    <property type="term" value="C:cytoplasm"/>
    <property type="evidence" value="ECO:0007669"/>
    <property type="project" value="UniProtKB-SubCell"/>
</dbReference>
<dbReference type="AlphaFoldDB" id="A0A0A7S408"/>
<dbReference type="EMBL" id="CP009056">
    <property type="protein sequence ID" value="AJA43996.1"/>
    <property type="molecule type" value="Genomic_DNA"/>
</dbReference>
<dbReference type="HOGENOM" id="CLU_023625_3_1_6"/>
<keyword evidence="2 5" id="KW-0540">Nuclease</keyword>
<evidence type="ECO:0000259" key="8">
    <source>
        <dbReference type="Pfam" id="PF13742"/>
    </source>
</evidence>
<comment type="subcellular location">
    <subcellularLocation>
        <location evidence="5 6">Cytoplasm</location>
    </subcellularLocation>
</comment>
<keyword evidence="1 5" id="KW-0963">Cytoplasm</keyword>
<comment type="subunit">
    <text evidence="5">Heterooligomer composed of large and small subunits.</text>
</comment>
<accession>A0A0A7S408</accession>
<comment type="similarity">
    <text evidence="5 6">Belongs to the XseA family.</text>
</comment>
<dbReference type="EC" id="3.1.11.6" evidence="5"/>
<evidence type="ECO:0000313" key="9">
    <source>
        <dbReference type="EMBL" id="AJA43996.1"/>
    </source>
</evidence>
<gene>
    <name evidence="5" type="primary">xseA</name>
    <name evidence="9" type="ORF">FPB0191_00139</name>
</gene>
<dbReference type="STRING" id="1267021.FPB0191_00139"/>
<evidence type="ECO:0000313" key="10">
    <source>
        <dbReference type="Proteomes" id="UP000030901"/>
    </source>
</evidence>
<dbReference type="InterPro" id="IPR020579">
    <property type="entry name" value="Exonuc_VII_lsu_C"/>
</dbReference>
<comment type="function">
    <text evidence="5">Bidirectionally degrades single-stranded DNA into large acid-insoluble oligonucleotides, which are then degraded further into small acid-soluble oligonucleotides.</text>
</comment>
<dbReference type="Pfam" id="PF02601">
    <property type="entry name" value="Exonuc_VII_L"/>
    <property type="match status" value="1"/>
</dbReference>
<evidence type="ECO:0000256" key="1">
    <source>
        <dbReference type="ARBA" id="ARBA00022490"/>
    </source>
</evidence>
<name>A0A0A7S408_FRIPE</name>
<comment type="catalytic activity">
    <reaction evidence="5 6">
        <text>Exonucleolytic cleavage in either 5'- to 3'- or 3'- to 5'-direction to yield nucleoside 5'-phosphates.</text>
        <dbReference type="EC" id="3.1.11.6"/>
    </reaction>
</comment>
<dbReference type="GO" id="GO:0009318">
    <property type="term" value="C:exodeoxyribonuclease VII complex"/>
    <property type="evidence" value="ECO:0007669"/>
    <property type="project" value="UniProtKB-UniRule"/>
</dbReference>
<evidence type="ECO:0000259" key="7">
    <source>
        <dbReference type="Pfam" id="PF02601"/>
    </source>
</evidence>
<organism evidence="9 10">
    <name type="scientific">Frischella perrara</name>
    <dbReference type="NCBI Taxonomy" id="1267021"/>
    <lineage>
        <taxon>Bacteria</taxon>
        <taxon>Pseudomonadati</taxon>
        <taxon>Pseudomonadota</taxon>
        <taxon>Gammaproteobacteria</taxon>
        <taxon>Orbales</taxon>
        <taxon>Orbaceae</taxon>
        <taxon>Frischella</taxon>
    </lineage>
</organism>
<dbReference type="PANTHER" id="PTHR30008">
    <property type="entry name" value="EXODEOXYRIBONUCLEASE 7 LARGE SUBUNIT"/>
    <property type="match status" value="1"/>
</dbReference>
<keyword evidence="3 5" id="KW-0378">Hydrolase</keyword>
<evidence type="ECO:0000256" key="5">
    <source>
        <dbReference type="HAMAP-Rule" id="MF_00378"/>
    </source>
</evidence>
<feature type="domain" description="Exonuclease VII large subunit C-terminal" evidence="7">
    <location>
        <begin position="124"/>
        <end position="398"/>
    </location>
</feature>
<dbReference type="GO" id="GO:0003676">
    <property type="term" value="F:nucleic acid binding"/>
    <property type="evidence" value="ECO:0007669"/>
    <property type="project" value="InterPro"/>
</dbReference>
<evidence type="ECO:0000256" key="6">
    <source>
        <dbReference type="RuleBase" id="RU004355"/>
    </source>
</evidence>
<dbReference type="InterPro" id="IPR025824">
    <property type="entry name" value="OB-fold_nuc-bd_dom"/>
</dbReference>
<dbReference type="CDD" id="cd04489">
    <property type="entry name" value="ExoVII_LU_OBF"/>
    <property type="match status" value="1"/>
</dbReference>
<dbReference type="GO" id="GO:0008855">
    <property type="term" value="F:exodeoxyribonuclease VII activity"/>
    <property type="evidence" value="ECO:0007669"/>
    <property type="project" value="UniProtKB-UniRule"/>
</dbReference>